<organism evidence="3 4">
    <name type="scientific">Plesiocystis pacifica SIR-1</name>
    <dbReference type="NCBI Taxonomy" id="391625"/>
    <lineage>
        <taxon>Bacteria</taxon>
        <taxon>Pseudomonadati</taxon>
        <taxon>Myxococcota</taxon>
        <taxon>Polyangia</taxon>
        <taxon>Nannocystales</taxon>
        <taxon>Nannocystaceae</taxon>
        <taxon>Plesiocystis</taxon>
    </lineage>
</organism>
<dbReference type="InterPro" id="IPR024038">
    <property type="entry name" value="MYXO-CTERM"/>
</dbReference>
<dbReference type="EMBL" id="ABCS01000081">
    <property type="protein sequence ID" value="EDM75778.1"/>
    <property type="molecule type" value="Genomic_DNA"/>
</dbReference>
<reference evidence="3 4" key="1">
    <citation type="submission" date="2007-06" db="EMBL/GenBank/DDBJ databases">
        <authorList>
            <person name="Shimkets L."/>
            <person name="Ferriera S."/>
            <person name="Johnson J."/>
            <person name="Kravitz S."/>
            <person name="Beeson K."/>
            <person name="Sutton G."/>
            <person name="Rogers Y.-H."/>
            <person name="Friedman R."/>
            <person name="Frazier M."/>
            <person name="Venter J.C."/>
        </authorList>
    </citation>
    <scope>NUCLEOTIDE SEQUENCE [LARGE SCALE GENOMIC DNA]</scope>
    <source>
        <strain evidence="3 4">SIR-1</strain>
    </source>
</reference>
<evidence type="ECO:0000313" key="3">
    <source>
        <dbReference type="EMBL" id="EDM75778.1"/>
    </source>
</evidence>
<protein>
    <submittedName>
        <fullName evidence="3">Uncharacterized protein</fullName>
    </submittedName>
</protein>
<proteinExistence type="predicted"/>
<feature type="region of interest" description="Disordered" evidence="2">
    <location>
        <begin position="521"/>
        <end position="594"/>
    </location>
</feature>
<dbReference type="InterPro" id="IPR028994">
    <property type="entry name" value="Integrin_alpha_N"/>
</dbReference>
<accession>A6GED7</accession>
<dbReference type="STRING" id="391625.PPSIR1_17765"/>
<dbReference type="InterPro" id="IPR013517">
    <property type="entry name" value="FG-GAP"/>
</dbReference>
<keyword evidence="4" id="KW-1185">Reference proteome</keyword>
<dbReference type="AlphaFoldDB" id="A6GED7"/>
<dbReference type="SUPFAM" id="SSF69318">
    <property type="entry name" value="Integrin alpha N-terminal domain"/>
    <property type="match status" value="1"/>
</dbReference>
<evidence type="ECO:0000256" key="2">
    <source>
        <dbReference type="SAM" id="MobiDB-lite"/>
    </source>
</evidence>
<evidence type="ECO:0000256" key="1">
    <source>
        <dbReference type="ARBA" id="ARBA00022729"/>
    </source>
</evidence>
<evidence type="ECO:0000313" key="4">
    <source>
        <dbReference type="Proteomes" id="UP000005801"/>
    </source>
</evidence>
<keyword evidence="1" id="KW-0732">Signal</keyword>
<comment type="caution">
    <text evidence="3">The sequence shown here is derived from an EMBL/GenBank/DDBJ whole genome shotgun (WGS) entry which is preliminary data.</text>
</comment>
<dbReference type="eggNOG" id="COG2706">
    <property type="taxonomic scope" value="Bacteria"/>
</dbReference>
<dbReference type="Gene3D" id="2.130.10.130">
    <property type="entry name" value="Integrin alpha, N-terminal"/>
    <property type="match status" value="1"/>
</dbReference>
<feature type="compositionally biased region" description="Acidic residues" evidence="2">
    <location>
        <begin position="547"/>
        <end position="575"/>
    </location>
</feature>
<dbReference type="Proteomes" id="UP000005801">
    <property type="component" value="Unassembled WGS sequence"/>
</dbReference>
<name>A6GED7_9BACT</name>
<dbReference type="NCBIfam" id="TIGR03901">
    <property type="entry name" value="MYXO-CTERM"/>
    <property type="match status" value="1"/>
</dbReference>
<dbReference type="Pfam" id="PF13517">
    <property type="entry name" value="FG-GAP_3"/>
    <property type="match status" value="3"/>
</dbReference>
<gene>
    <name evidence="3" type="ORF">PPSIR1_17765</name>
</gene>
<feature type="compositionally biased region" description="Acidic residues" evidence="2">
    <location>
        <begin position="526"/>
        <end position="536"/>
    </location>
</feature>
<dbReference type="PANTHER" id="PTHR46580:SF4">
    <property type="entry name" value="ATP_GTP-BINDING PROTEIN"/>
    <property type="match status" value="1"/>
</dbReference>
<feature type="compositionally biased region" description="Low complexity" evidence="2">
    <location>
        <begin position="537"/>
        <end position="546"/>
    </location>
</feature>
<dbReference type="PANTHER" id="PTHR46580">
    <property type="entry name" value="SENSOR KINASE-RELATED"/>
    <property type="match status" value="1"/>
</dbReference>
<sequence length="610" mass="63436">MAAVALTASGTASAAELFTYTPAAVDDAGCGGAGCWSNYIRVADLDQDGALDIVEPNYFGFFSEGGQQPLLIFFGDGEGNFTNESSAAVGDFEGRLRQVAVADITGDGYPDIYAPDGFNGSQNATDVLFINQGDGTFIDEAETRLPEGGGAPGSAGGVRFADLDGDWDLDIFVADGYGQGSVGDTYVRIFLNDGTGVFTEGGTIPTGAEGVANDPDDVDIFDVDRDWDLDVLINMHGGQSQLWLNDGAGNFTDATDNFTSQPSSGFHYNPGICDVDNDGDLDVWIDNMASGYREQLSINDGTGVFTDETNARVNGNISGADDNGVACADVDNDGDFDAVIFNLFGGGGVERVLFNDGTGNFSGSPQADEFSTTNDATLWGEAGDFDGDGRLDWVTAQGEQSGPLRVYLGAEVKPVDEQAPEITHGEVVEGEQAEDFSPWLRFAVRDEIVNDSGPLLDAAWISITVGGEEETTEAWFLGGDLFVGQIPAQAAGAEVTYAFCARDRAGNEGCGEDIVYTIEGGAAETTGEETTGEETTTEGGSESGTDTSEESESDTAADEVGTEDTGGDAMADEGGDAGCACSTDSDSPAQGGVLGLLGLLGLGLLRRRRD</sequence>